<keyword evidence="1" id="KW-0808">Transferase</keyword>
<protein>
    <recommendedName>
        <fullName evidence="2">Glycosyl transferase family 1 domain-containing protein</fullName>
    </recommendedName>
</protein>
<dbReference type="Pfam" id="PF00534">
    <property type="entry name" value="Glycos_transf_1"/>
    <property type="match status" value="1"/>
</dbReference>
<accession>X1SRD9</accession>
<proteinExistence type="predicted"/>
<gene>
    <name evidence="3" type="ORF">S12H4_25866</name>
</gene>
<dbReference type="EMBL" id="BARW01014617">
    <property type="protein sequence ID" value="GAI77920.1"/>
    <property type="molecule type" value="Genomic_DNA"/>
</dbReference>
<feature type="non-terminal residue" evidence="3">
    <location>
        <position position="1"/>
    </location>
</feature>
<comment type="caution">
    <text evidence="3">The sequence shown here is derived from an EMBL/GenBank/DDBJ whole genome shotgun (WGS) entry which is preliminary data.</text>
</comment>
<reference evidence="3" key="1">
    <citation type="journal article" date="2014" name="Front. Microbiol.">
        <title>High frequency of phylogenetically diverse reductive dehalogenase-homologous genes in deep subseafloor sedimentary metagenomes.</title>
        <authorList>
            <person name="Kawai M."/>
            <person name="Futagami T."/>
            <person name="Toyoda A."/>
            <person name="Takaki Y."/>
            <person name="Nishi S."/>
            <person name="Hori S."/>
            <person name="Arai W."/>
            <person name="Tsubouchi T."/>
            <person name="Morono Y."/>
            <person name="Uchiyama I."/>
            <person name="Ito T."/>
            <person name="Fujiyama A."/>
            <person name="Inagaki F."/>
            <person name="Takami H."/>
        </authorList>
    </citation>
    <scope>NUCLEOTIDE SEQUENCE</scope>
    <source>
        <strain evidence="3">Expedition CK06-06</strain>
    </source>
</reference>
<dbReference type="GO" id="GO:0016757">
    <property type="term" value="F:glycosyltransferase activity"/>
    <property type="evidence" value="ECO:0007669"/>
    <property type="project" value="InterPro"/>
</dbReference>
<evidence type="ECO:0000256" key="1">
    <source>
        <dbReference type="ARBA" id="ARBA00022679"/>
    </source>
</evidence>
<evidence type="ECO:0000313" key="3">
    <source>
        <dbReference type="EMBL" id="GAI77920.1"/>
    </source>
</evidence>
<sequence>VRKLNAFRAKKIITPSNIIRMGLKYYIRRLDIKKIICVYNPIDPKFKPYPKQGFSLKEKLNLKGRTILYIGRIAFYKGIDDIIKAYHLVKKEIPDLNLVIGGKPTLKMASIYQSWKEKYKDIKFVGIIPEKKIQHYYSMADVFVTYSNASEGFGLTPIESIACGTPVICSNLPAYREILGDNAIFVPPKEPELLAEKIKYYFKKEEIKKNLINKSKDVIKKYSIESFGKNLLDIYQEFLKI</sequence>
<dbReference type="InterPro" id="IPR001296">
    <property type="entry name" value="Glyco_trans_1"/>
</dbReference>
<evidence type="ECO:0000259" key="2">
    <source>
        <dbReference type="Pfam" id="PF00534"/>
    </source>
</evidence>
<organism evidence="3">
    <name type="scientific">marine sediment metagenome</name>
    <dbReference type="NCBI Taxonomy" id="412755"/>
    <lineage>
        <taxon>unclassified sequences</taxon>
        <taxon>metagenomes</taxon>
        <taxon>ecological metagenomes</taxon>
    </lineage>
</organism>
<dbReference type="AlphaFoldDB" id="X1SRD9"/>
<dbReference type="SUPFAM" id="SSF53756">
    <property type="entry name" value="UDP-Glycosyltransferase/glycogen phosphorylase"/>
    <property type="match status" value="1"/>
</dbReference>
<dbReference type="Gene3D" id="3.40.50.2000">
    <property type="entry name" value="Glycogen Phosphorylase B"/>
    <property type="match status" value="2"/>
</dbReference>
<dbReference type="PANTHER" id="PTHR46401:SF2">
    <property type="entry name" value="GLYCOSYLTRANSFERASE WBBK-RELATED"/>
    <property type="match status" value="1"/>
</dbReference>
<feature type="domain" description="Glycosyl transferase family 1" evidence="2">
    <location>
        <begin position="57"/>
        <end position="216"/>
    </location>
</feature>
<dbReference type="PANTHER" id="PTHR46401">
    <property type="entry name" value="GLYCOSYLTRANSFERASE WBBK-RELATED"/>
    <property type="match status" value="1"/>
</dbReference>
<name>X1SRD9_9ZZZZ</name>